<reference evidence="2" key="1">
    <citation type="submission" date="2023-09" db="UniProtKB">
        <authorList>
            <consortium name="Ensembl"/>
        </authorList>
    </citation>
    <scope>IDENTIFICATION</scope>
</reference>
<proteinExistence type="predicted"/>
<feature type="region of interest" description="Disordered" evidence="1">
    <location>
        <begin position="76"/>
        <end position="105"/>
    </location>
</feature>
<sequence>MSSSRVVKVYCAEETNIELFGTNWTCWVGRKTAQTTTTVKHGGEDIVRFSVKDTGQLGCRMELHGLNLDEIFQQDSDRKHTTKATKQQLKNEMKPTQKCTSSNRQ</sequence>
<name>A0A3B4FBV8_9CICH</name>
<evidence type="ECO:0000256" key="1">
    <source>
        <dbReference type="SAM" id="MobiDB-lite"/>
    </source>
</evidence>
<protein>
    <submittedName>
        <fullName evidence="2">Uncharacterized protein</fullName>
    </submittedName>
</protein>
<evidence type="ECO:0000313" key="2">
    <source>
        <dbReference type="Ensembl" id="ENSPNYP00000007169.1"/>
    </source>
</evidence>
<organism evidence="2">
    <name type="scientific">Pundamilia nyererei</name>
    <dbReference type="NCBI Taxonomy" id="303518"/>
    <lineage>
        <taxon>Eukaryota</taxon>
        <taxon>Metazoa</taxon>
        <taxon>Chordata</taxon>
        <taxon>Craniata</taxon>
        <taxon>Vertebrata</taxon>
        <taxon>Euteleostomi</taxon>
        <taxon>Actinopterygii</taxon>
        <taxon>Neopterygii</taxon>
        <taxon>Teleostei</taxon>
        <taxon>Neoteleostei</taxon>
        <taxon>Acanthomorphata</taxon>
        <taxon>Ovalentaria</taxon>
        <taxon>Cichlomorphae</taxon>
        <taxon>Cichliformes</taxon>
        <taxon>Cichlidae</taxon>
        <taxon>African cichlids</taxon>
        <taxon>Pseudocrenilabrinae</taxon>
        <taxon>Haplochromini</taxon>
        <taxon>Pundamilia</taxon>
    </lineage>
</organism>
<dbReference type="GeneTree" id="ENSGT00940000180988"/>
<dbReference type="Ensembl" id="ENSPNYT00000007344.1">
    <property type="protein sequence ID" value="ENSPNYP00000007169.1"/>
    <property type="gene ID" value="ENSPNYG00000005493.1"/>
</dbReference>
<accession>A0A3B4FBV8</accession>
<dbReference type="AlphaFoldDB" id="A0A3B4FBV8"/>